<dbReference type="EMBL" id="JBHTGR010000039">
    <property type="protein sequence ID" value="MFC7747527.1"/>
    <property type="molecule type" value="Genomic_DNA"/>
</dbReference>
<keyword evidence="3" id="KW-1185">Reference proteome</keyword>
<reference evidence="3" key="1">
    <citation type="journal article" date="2019" name="Int. J. Syst. Evol. Microbiol.">
        <title>The Global Catalogue of Microorganisms (GCM) 10K type strain sequencing project: providing services to taxonomists for standard genome sequencing and annotation.</title>
        <authorList>
            <consortium name="The Broad Institute Genomics Platform"/>
            <consortium name="The Broad Institute Genome Sequencing Center for Infectious Disease"/>
            <person name="Wu L."/>
            <person name="Ma J."/>
        </authorList>
    </citation>
    <scope>NUCLEOTIDE SEQUENCE [LARGE SCALE GENOMIC DNA]</scope>
    <source>
        <strain evidence="3">JCM 30234</strain>
    </source>
</reference>
<name>A0ABW2UYU7_9BACI</name>
<keyword evidence="1" id="KW-0472">Membrane</keyword>
<feature type="transmembrane region" description="Helical" evidence="1">
    <location>
        <begin position="20"/>
        <end position="42"/>
    </location>
</feature>
<keyword evidence="1" id="KW-1133">Transmembrane helix</keyword>
<protein>
    <recommendedName>
        <fullName evidence="4">PCZ2.2</fullName>
    </recommendedName>
</protein>
<keyword evidence="1" id="KW-0812">Transmembrane</keyword>
<gene>
    <name evidence="2" type="ORF">ACFQU8_09835</name>
</gene>
<dbReference type="Proteomes" id="UP001596620">
    <property type="component" value="Unassembled WGS sequence"/>
</dbReference>
<sequence>MVEINRNLLGDFSFMSFVAFYMGVILMPFLCVIFCLNLVSILKKIKSNEKTTVNTVWMTISFTVIMWSIAILASYEGA</sequence>
<accession>A0ABW2UYU7</accession>
<evidence type="ECO:0000313" key="3">
    <source>
        <dbReference type="Proteomes" id="UP001596620"/>
    </source>
</evidence>
<evidence type="ECO:0000313" key="2">
    <source>
        <dbReference type="EMBL" id="MFC7747527.1"/>
    </source>
</evidence>
<evidence type="ECO:0008006" key="4">
    <source>
        <dbReference type="Google" id="ProtNLM"/>
    </source>
</evidence>
<feature type="transmembrane region" description="Helical" evidence="1">
    <location>
        <begin position="54"/>
        <end position="75"/>
    </location>
</feature>
<organism evidence="2 3">
    <name type="scientific">Lentibacillus kimchii</name>
    <dbReference type="NCBI Taxonomy" id="1542911"/>
    <lineage>
        <taxon>Bacteria</taxon>
        <taxon>Bacillati</taxon>
        <taxon>Bacillota</taxon>
        <taxon>Bacilli</taxon>
        <taxon>Bacillales</taxon>
        <taxon>Bacillaceae</taxon>
        <taxon>Lentibacillus</taxon>
    </lineage>
</organism>
<dbReference type="RefSeq" id="WP_382359350.1">
    <property type="nucleotide sequence ID" value="NZ_JBHTGR010000039.1"/>
</dbReference>
<proteinExistence type="predicted"/>
<comment type="caution">
    <text evidence="2">The sequence shown here is derived from an EMBL/GenBank/DDBJ whole genome shotgun (WGS) entry which is preliminary data.</text>
</comment>
<evidence type="ECO:0000256" key="1">
    <source>
        <dbReference type="SAM" id="Phobius"/>
    </source>
</evidence>